<sequence>MYIARHIVLILSFPFCIFVTVPCLGIWFVPSSMGPWGHAIGLPWTGRCSWRGCTVLVLRAGNELFLLLNVDRYARSIIGRTQAVYYYHDTTIPARVESR</sequence>
<organism evidence="2 3">
    <name type="scientific">Aspergillus ruber (strain CBS 135680)</name>
    <dbReference type="NCBI Taxonomy" id="1388766"/>
    <lineage>
        <taxon>Eukaryota</taxon>
        <taxon>Fungi</taxon>
        <taxon>Dikarya</taxon>
        <taxon>Ascomycota</taxon>
        <taxon>Pezizomycotina</taxon>
        <taxon>Eurotiomycetes</taxon>
        <taxon>Eurotiomycetidae</taxon>
        <taxon>Eurotiales</taxon>
        <taxon>Aspergillaceae</taxon>
        <taxon>Aspergillus</taxon>
        <taxon>Aspergillus subgen. Aspergillus</taxon>
    </lineage>
</organism>
<keyword evidence="1" id="KW-0812">Transmembrane</keyword>
<gene>
    <name evidence="2" type="ORF">EURHEDRAFT_309656</name>
</gene>
<keyword evidence="1" id="KW-0472">Membrane</keyword>
<accession>A0A017RZZ3</accession>
<keyword evidence="1" id="KW-1133">Transmembrane helix</keyword>
<keyword evidence="3" id="KW-1185">Reference proteome</keyword>
<reference evidence="3" key="1">
    <citation type="journal article" date="2014" name="Nat. Commun.">
        <title>Genomic adaptations of the halophilic Dead Sea filamentous fungus Eurotium rubrum.</title>
        <authorList>
            <person name="Kis-Papo T."/>
            <person name="Weig A.R."/>
            <person name="Riley R."/>
            <person name="Persoh D."/>
            <person name="Salamov A."/>
            <person name="Sun H."/>
            <person name="Lipzen A."/>
            <person name="Wasser S.P."/>
            <person name="Rambold G."/>
            <person name="Grigoriev I.V."/>
            <person name="Nevo E."/>
        </authorList>
    </citation>
    <scope>NUCLEOTIDE SEQUENCE [LARGE SCALE GENOMIC DNA]</scope>
    <source>
        <strain evidence="3">CBS 135680</strain>
    </source>
</reference>
<dbReference type="GeneID" id="63693427"/>
<dbReference type="HOGENOM" id="CLU_2319931_0_0_1"/>
<feature type="transmembrane region" description="Helical" evidence="1">
    <location>
        <begin position="7"/>
        <end position="29"/>
    </location>
</feature>
<dbReference type="AlphaFoldDB" id="A0A017RZZ3"/>
<evidence type="ECO:0000256" key="1">
    <source>
        <dbReference type="SAM" id="Phobius"/>
    </source>
</evidence>
<evidence type="ECO:0000313" key="2">
    <source>
        <dbReference type="EMBL" id="EYE90358.1"/>
    </source>
</evidence>
<name>A0A017RZZ3_ASPRC</name>
<dbReference type="EMBL" id="KK088461">
    <property type="protein sequence ID" value="EYE90358.1"/>
    <property type="molecule type" value="Genomic_DNA"/>
</dbReference>
<dbReference type="RefSeq" id="XP_040634048.1">
    <property type="nucleotide sequence ID" value="XM_040778303.1"/>
</dbReference>
<protein>
    <submittedName>
        <fullName evidence="2">Uncharacterized protein</fullName>
    </submittedName>
</protein>
<dbReference type="Proteomes" id="UP000019804">
    <property type="component" value="Unassembled WGS sequence"/>
</dbReference>
<proteinExistence type="predicted"/>
<evidence type="ECO:0000313" key="3">
    <source>
        <dbReference type="Proteomes" id="UP000019804"/>
    </source>
</evidence>